<sequence>MRGLARKLRSVLVREDERTEGNLHPCILVRARTRCHQRDKATQCDQQYAGEQSRYILATHGEVL</sequence>
<proteinExistence type="predicted"/>
<dbReference type="EMBL" id="ALJK01000222">
    <property type="protein sequence ID" value="EJN83584.1"/>
    <property type="molecule type" value="Genomic_DNA"/>
</dbReference>
<dbReference type="PATRIC" id="fig|1115803.3.peg.2478"/>
<evidence type="ECO:0000313" key="1">
    <source>
        <dbReference type="EMBL" id="EJN83584.1"/>
    </source>
</evidence>
<organism evidence="1 2">
    <name type="scientific">Actinomyces naeslundii (strain ATCC 12104 / DSM 43013 / CCUG 2238 / JCM 8349 / NCTC 10301 / Howell 279)</name>
    <dbReference type="NCBI Taxonomy" id="1115803"/>
    <lineage>
        <taxon>Bacteria</taxon>
        <taxon>Bacillati</taxon>
        <taxon>Actinomycetota</taxon>
        <taxon>Actinomycetes</taxon>
        <taxon>Actinomycetales</taxon>
        <taxon>Actinomycetaceae</taxon>
        <taxon>Actinomyces</taxon>
    </lineage>
</organism>
<accession>J3JIG6</accession>
<protein>
    <submittedName>
        <fullName evidence="1">Uncharacterized protein</fullName>
    </submittedName>
</protein>
<reference evidence="1 2" key="1">
    <citation type="submission" date="2012-07" db="EMBL/GenBank/DDBJ databases">
        <authorList>
            <person name="Durkin A.S."/>
            <person name="McCorrison J."/>
            <person name="Torralba M."/>
            <person name="Gillis M."/>
            <person name="Methe B."/>
            <person name="Sutton G."/>
            <person name="Nelson K.E."/>
        </authorList>
    </citation>
    <scope>NUCLEOTIDE SEQUENCE [LARGE SCALE GENOMIC DNA]</scope>
    <source>
        <strain evidence="2">ATCC 12104 / DSM 43013 / CCUG 2238 / JCM 8349 / NCTC 10301 / Howell 279</strain>
    </source>
</reference>
<dbReference type="Proteomes" id="UP000007814">
    <property type="component" value="Unassembled WGS sequence"/>
</dbReference>
<dbReference type="AlphaFoldDB" id="J3JIG6"/>
<name>J3JIG6_ACTNH</name>
<evidence type="ECO:0000313" key="2">
    <source>
        <dbReference type="Proteomes" id="UP000007814"/>
    </source>
</evidence>
<gene>
    <name evidence="1" type="ORF">HMPREF1129_0804</name>
</gene>
<comment type="caution">
    <text evidence="1">The sequence shown here is derived from an EMBL/GenBank/DDBJ whole genome shotgun (WGS) entry which is preliminary data.</text>
</comment>